<comment type="similarity">
    <text evidence="1 4">Belongs to the BetVI family.</text>
</comment>
<dbReference type="PRINTS" id="PR00634">
    <property type="entry name" value="BETALLERGEN"/>
</dbReference>
<dbReference type="GO" id="GO:0004864">
    <property type="term" value="F:protein phosphatase inhibitor activity"/>
    <property type="evidence" value="ECO:0007669"/>
    <property type="project" value="InterPro"/>
</dbReference>
<dbReference type="InterPro" id="IPR023393">
    <property type="entry name" value="START-like_dom_sf"/>
</dbReference>
<dbReference type="EMBL" id="JARBHA010000005">
    <property type="protein sequence ID" value="KAJ9699701.1"/>
    <property type="molecule type" value="Genomic_DNA"/>
</dbReference>
<keyword evidence="3 4" id="KW-0568">Pathogenesis-related protein</keyword>
<dbReference type="Gene3D" id="3.30.530.20">
    <property type="match status" value="1"/>
</dbReference>
<dbReference type="GO" id="GO:0009738">
    <property type="term" value="P:abscisic acid-activated signaling pathway"/>
    <property type="evidence" value="ECO:0007669"/>
    <property type="project" value="InterPro"/>
</dbReference>
<accession>A0AA39DVY2</accession>
<dbReference type="Proteomes" id="UP001168098">
    <property type="component" value="Unassembled WGS sequence"/>
</dbReference>
<dbReference type="AlphaFoldDB" id="A0AA39DVY2"/>
<evidence type="ECO:0000313" key="7">
    <source>
        <dbReference type="Proteomes" id="UP001168098"/>
    </source>
</evidence>
<dbReference type="GO" id="GO:0005737">
    <property type="term" value="C:cytoplasm"/>
    <property type="evidence" value="ECO:0007669"/>
    <property type="project" value="TreeGrafter"/>
</dbReference>
<dbReference type="PANTHER" id="PTHR31213">
    <property type="entry name" value="OS08G0374000 PROTEIN-RELATED"/>
    <property type="match status" value="1"/>
</dbReference>
<dbReference type="GO" id="GO:0005634">
    <property type="term" value="C:nucleus"/>
    <property type="evidence" value="ECO:0007669"/>
    <property type="project" value="TreeGrafter"/>
</dbReference>
<dbReference type="InterPro" id="IPR024949">
    <property type="entry name" value="Bet_v_I_allergen"/>
</dbReference>
<comment type="caution">
    <text evidence="6">The sequence shown here is derived from an EMBL/GenBank/DDBJ whole genome shotgun (WGS) entry which is preliminary data.</text>
</comment>
<dbReference type="CDD" id="cd07816">
    <property type="entry name" value="Bet_v1-like"/>
    <property type="match status" value="1"/>
</dbReference>
<protein>
    <recommendedName>
        <fullName evidence="5">Bet v I/Major latex protein domain-containing protein</fullName>
    </recommendedName>
</protein>
<dbReference type="PROSITE" id="PS00451">
    <property type="entry name" value="PATHOGENESIS_BETVI"/>
    <property type="match status" value="1"/>
</dbReference>
<evidence type="ECO:0000256" key="2">
    <source>
        <dbReference type="ARBA" id="ARBA00022821"/>
    </source>
</evidence>
<organism evidence="6 7">
    <name type="scientific">Vitis rotundifolia</name>
    <name type="common">Muscadine grape</name>
    <dbReference type="NCBI Taxonomy" id="103349"/>
    <lineage>
        <taxon>Eukaryota</taxon>
        <taxon>Viridiplantae</taxon>
        <taxon>Streptophyta</taxon>
        <taxon>Embryophyta</taxon>
        <taxon>Tracheophyta</taxon>
        <taxon>Spermatophyta</taxon>
        <taxon>Magnoliopsida</taxon>
        <taxon>eudicotyledons</taxon>
        <taxon>Gunneridae</taxon>
        <taxon>Pentapetalae</taxon>
        <taxon>rosids</taxon>
        <taxon>Vitales</taxon>
        <taxon>Vitaceae</taxon>
        <taxon>Viteae</taxon>
        <taxon>Vitis</taxon>
    </lineage>
</organism>
<sequence length="107" mass="12325">MVKFSFRNGIDCEYLKYKINAVDKEKLECKYTLIEGGVLGDQLESIVYEMKFEESGDGGCICKTRSEYHTKGEFEIKEESIREGKEKAMGMYKLVEAYLLANPDEEL</sequence>
<dbReference type="InterPro" id="IPR050279">
    <property type="entry name" value="Plant_def-hormone_signal"/>
</dbReference>
<name>A0AA39DVY2_VITRO</name>
<evidence type="ECO:0000259" key="5">
    <source>
        <dbReference type="Pfam" id="PF00407"/>
    </source>
</evidence>
<dbReference type="InterPro" id="IPR000916">
    <property type="entry name" value="Bet_v_I/MLP"/>
</dbReference>
<dbReference type="GO" id="GO:0038023">
    <property type="term" value="F:signaling receptor activity"/>
    <property type="evidence" value="ECO:0007669"/>
    <property type="project" value="InterPro"/>
</dbReference>
<dbReference type="GO" id="GO:0006952">
    <property type="term" value="P:defense response"/>
    <property type="evidence" value="ECO:0007669"/>
    <property type="project" value="UniProtKB-KW"/>
</dbReference>
<evidence type="ECO:0000256" key="3">
    <source>
        <dbReference type="ARBA" id="ARBA00023265"/>
    </source>
</evidence>
<keyword evidence="2 4" id="KW-0611">Plant defense</keyword>
<keyword evidence="7" id="KW-1185">Reference proteome</keyword>
<proteinExistence type="inferred from homology"/>
<feature type="domain" description="Bet v I/Major latex protein" evidence="5">
    <location>
        <begin position="6"/>
        <end position="102"/>
    </location>
</feature>
<dbReference type="FunFam" id="3.30.530.20:FF:000007">
    <property type="entry name" value="Major pollen allergen Bet v 1-A"/>
    <property type="match status" value="1"/>
</dbReference>
<dbReference type="Pfam" id="PF00407">
    <property type="entry name" value="Bet_v_1"/>
    <property type="match status" value="1"/>
</dbReference>
<gene>
    <name evidence="6" type="ORF">PVL29_005531</name>
</gene>
<evidence type="ECO:0000256" key="1">
    <source>
        <dbReference type="ARBA" id="ARBA00009744"/>
    </source>
</evidence>
<reference evidence="6 7" key="1">
    <citation type="journal article" date="2023" name="BMC Biotechnol.">
        <title>Vitis rotundifolia cv Carlos genome sequencing.</title>
        <authorList>
            <person name="Huff M."/>
            <person name="Hulse-Kemp A."/>
            <person name="Scheffler B."/>
            <person name="Youngblood R."/>
            <person name="Simpson S."/>
            <person name="Babiker E."/>
            <person name="Staton M."/>
        </authorList>
    </citation>
    <scope>NUCLEOTIDE SEQUENCE [LARGE SCALE GENOMIC DNA]</scope>
    <source>
        <tissue evidence="6">Leaf</tissue>
    </source>
</reference>
<dbReference type="SUPFAM" id="SSF55961">
    <property type="entry name" value="Bet v1-like"/>
    <property type="match status" value="1"/>
</dbReference>
<dbReference type="PANTHER" id="PTHR31213:SF157">
    <property type="entry name" value="MAJOR ALLERGEN MAL D 1-LIKE"/>
    <property type="match status" value="1"/>
</dbReference>
<evidence type="ECO:0000256" key="4">
    <source>
        <dbReference type="RuleBase" id="RU000409"/>
    </source>
</evidence>
<evidence type="ECO:0000313" key="6">
    <source>
        <dbReference type="EMBL" id="KAJ9699701.1"/>
    </source>
</evidence>
<dbReference type="GO" id="GO:0010427">
    <property type="term" value="F:abscisic acid binding"/>
    <property type="evidence" value="ECO:0007669"/>
    <property type="project" value="InterPro"/>
</dbReference>